<feature type="non-terminal residue" evidence="1">
    <location>
        <position position="221"/>
    </location>
</feature>
<organism evidence="1 2">
    <name type="scientific">Iphiclides podalirius</name>
    <name type="common">scarce swallowtail</name>
    <dbReference type="NCBI Taxonomy" id="110791"/>
    <lineage>
        <taxon>Eukaryota</taxon>
        <taxon>Metazoa</taxon>
        <taxon>Ecdysozoa</taxon>
        <taxon>Arthropoda</taxon>
        <taxon>Hexapoda</taxon>
        <taxon>Insecta</taxon>
        <taxon>Pterygota</taxon>
        <taxon>Neoptera</taxon>
        <taxon>Endopterygota</taxon>
        <taxon>Lepidoptera</taxon>
        <taxon>Glossata</taxon>
        <taxon>Ditrysia</taxon>
        <taxon>Papilionoidea</taxon>
        <taxon>Papilionidae</taxon>
        <taxon>Papilioninae</taxon>
        <taxon>Iphiclides</taxon>
    </lineage>
</organism>
<accession>A0ABN8IF53</accession>
<keyword evidence="2" id="KW-1185">Reference proteome</keyword>
<evidence type="ECO:0000313" key="2">
    <source>
        <dbReference type="Proteomes" id="UP000837857"/>
    </source>
</evidence>
<sequence>MTSQIIRPQVTTAIVDNTVSNSLANVLQLLVVSDVIASTLNPRAAAPCVLPPVSPICEPVPPLIYTPTVDVIAPRTEYIPPCAPAIDLIRPRCPCVEPLPSLYGVTEVLPPVFNGPTLTALGPNRCTLNEFIPGPANFAPAFPTPVCLQELAGPVQMSLGPNFCGGFTELIGPLSNFAPITELIFPPSIPGPMTCNVGCTPPSIAYANVEPIPYTGVNYFY</sequence>
<evidence type="ECO:0000313" key="1">
    <source>
        <dbReference type="EMBL" id="CAH2056285.1"/>
    </source>
</evidence>
<dbReference type="EMBL" id="OW152835">
    <property type="protein sequence ID" value="CAH2056285.1"/>
    <property type="molecule type" value="Genomic_DNA"/>
</dbReference>
<protein>
    <submittedName>
        <fullName evidence="1">Uncharacterized protein</fullName>
    </submittedName>
</protein>
<reference evidence="1" key="1">
    <citation type="submission" date="2022-03" db="EMBL/GenBank/DDBJ databases">
        <authorList>
            <person name="Martin H S."/>
        </authorList>
    </citation>
    <scope>NUCLEOTIDE SEQUENCE</scope>
</reference>
<proteinExistence type="predicted"/>
<dbReference type="Proteomes" id="UP000837857">
    <property type="component" value="Chromosome 23"/>
</dbReference>
<gene>
    <name evidence="1" type="ORF">IPOD504_LOCUS9521</name>
</gene>
<name>A0ABN8IF53_9NEOP</name>